<evidence type="ECO:0000313" key="2">
    <source>
        <dbReference type="Proteomes" id="UP001157502"/>
    </source>
</evidence>
<dbReference type="Proteomes" id="UP001157502">
    <property type="component" value="Chromosome 12"/>
</dbReference>
<gene>
    <name evidence="1" type="ORF">DPEC_G00149190</name>
</gene>
<comment type="caution">
    <text evidence="1">The sequence shown here is derived from an EMBL/GenBank/DDBJ whole genome shotgun (WGS) entry which is preliminary data.</text>
</comment>
<protein>
    <submittedName>
        <fullName evidence="1">Uncharacterized protein</fullName>
    </submittedName>
</protein>
<reference evidence="1" key="1">
    <citation type="submission" date="2021-05" db="EMBL/GenBank/DDBJ databases">
        <authorList>
            <person name="Pan Q."/>
            <person name="Jouanno E."/>
            <person name="Zahm M."/>
            <person name="Klopp C."/>
            <person name="Cabau C."/>
            <person name="Louis A."/>
            <person name="Berthelot C."/>
            <person name="Parey E."/>
            <person name="Roest Crollius H."/>
            <person name="Montfort J."/>
            <person name="Robinson-Rechavi M."/>
            <person name="Bouchez O."/>
            <person name="Lampietro C."/>
            <person name="Lopez Roques C."/>
            <person name="Donnadieu C."/>
            <person name="Postlethwait J."/>
            <person name="Bobe J."/>
            <person name="Dillon D."/>
            <person name="Chandos A."/>
            <person name="von Hippel F."/>
            <person name="Guiguen Y."/>
        </authorList>
    </citation>
    <scope>NUCLEOTIDE SEQUENCE</scope>
    <source>
        <strain evidence="1">YG-Jan2019</strain>
    </source>
</reference>
<name>A0ACC2GIQ0_DALPE</name>
<evidence type="ECO:0000313" key="1">
    <source>
        <dbReference type="EMBL" id="KAJ8003519.1"/>
    </source>
</evidence>
<organism evidence="1 2">
    <name type="scientific">Dallia pectoralis</name>
    <name type="common">Alaska blackfish</name>
    <dbReference type="NCBI Taxonomy" id="75939"/>
    <lineage>
        <taxon>Eukaryota</taxon>
        <taxon>Metazoa</taxon>
        <taxon>Chordata</taxon>
        <taxon>Craniata</taxon>
        <taxon>Vertebrata</taxon>
        <taxon>Euteleostomi</taxon>
        <taxon>Actinopterygii</taxon>
        <taxon>Neopterygii</taxon>
        <taxon>Teleostei</taxon>
        <taxon>Protacanthopterygii</taxon>
        <taxon>Esociformes</taxon>
        <taxon>Umbridae</taxon>
        <taxon>Dallia</taxon>
    </lineage>
</organism>
<proteinExistence type="predicted"/>
<dbReference type="EMBL" id="CM055739">
    <property type="protein sequence ID" value="KAJ8003519.1"/>
    <property type="molecule type" value="Genomic_DNA"/>
</dbReference>
<sequence>MASVTAFHPLPGARREGAGGKREVEAGGKEGAQERPIAAVANRNVLHDLGPAWNARMFAVTLYADDLNSWLRGSSRAPRTADRHGASPVHVGLHR</sequence>
<keyword evidence="2" id="KW-1185">Reference proteome</keyword>
<accession>A0ACC2GIQ0</accession>